<dbReference type="GO" id="GO:0005975">
    <property type="term" value="P:carbohydrate metabolic process"/>
    <property type="evidence" value="ECO:0007669"/>
    <property type="project" value="InterPro"/>
</dbReference>
<dbReference type="SUPFAM" id="SSF48208">
    <property type="entry name" value="Six-hairpin glycosidases"/>
    <property type="match status" value="1"/>
</dbReference>
<evidence type="ECO:0000256" key="1">
    <source>
        <dbReference type="ARBA" id="ARBA00001913"/>
    </source>
</evidence>
<comment type="subunit">
    <text evidence="2">Monomer.</text>
</comment>
<dbReference type="InterPro" id="IPR014718">
    <property type="entry name" value="GH-type_carb-bd"/>
</dbReference>
<comment type="caution">
    <text evidence="5">The sequence shown here is derived from an EMBL/GenBank/DDBJ whole genome shotgun (WGS) entry which is preliminary data.</text>
</comment>
<name>A0A401LZW8_9BACE</name>
<dbReference type="Proteomes" id="UP000288079">
    <property type="component" value="Unassembled WGS sequence"/>
</dbReference>
<dbReference type="InterPro" id="IPR050883">
    <property type="entry name" value="PNGase"/>
</dbReference>
<dbReference type="PANTHER" id="PTHR12143:SF39">
    <property type="entry name" value="SECRETED PROTEIN"/>
    <property type="match status" value="1"/>
</dbReference>
<accession>A0A401LZW8</accession>
<dbReference type="InterPro" id="IPR012939">
    <property type="entry name" value="Glyco_hydro_92"/>
</dbReference>
<dbReference type="PANTHER" id="PTHR12143">
    <property type="entry name" value="PEPTIDE N-GLYCANASE PNGASE -RELATED"/>
    <property type="match status" value="1"/>
</dbReference>
<dbReference type="EMBL" id="BHWB01000020">
    <property type="protein sequence ID" value="GCB37120.1"/>
    <property type="molecule type" value="Genomic_DNA"/>
</dbReference>
<gene>
    <name evidence="5" type="ORF">KGMB02408_40650</name>
</gene>
<evidence type="ECO:0000259" key="4">
    <source>
        <dbReference type="Pfam" id="PF07971"/>
    </source>
</evidence>
<sequence>MRAQKTMYWAFDQYINFYAKFSKPFTYTLITDSVTMDNGKRLPTCKALLHFETTNNEEILVKVGISAVDIDGTRKNVESEITDWDFDKVRQNARNAWNKYLSKIDITTQDKNDKTIFYTALYHSAISPNLFTDTDGRYLGMDLQVHQGDTINPIYTVFSLWDTFRALHPLMTIIDPDLNNQFINSLIKKHQEGGIFPMWDLASNYTGTMIGYHAAPVIVDAYMKGYRNFDVKEAYNACLRAAEYDTTGIKCPPLVLPHLMPKAKFYKNSIGYIPCDRENESVAKALEYAYDDWCISVFADAMGDFENKAKYERFAKAYEFYFDKLTRFMRGLDSEGEWRTPFNPRSSTHRNDDYCEGTAWQWTWFVPHDVEGLVNLMGGEEAFVSKLDSLFTVDSTLEGEMTSSDISGLIDNTRMVTNQAIMLSIFIIM</sequence>
<evidence type="ECO:0000256" key="3">
    <source>
        <dbReference type="ARBA" id="ARBA00022837"/>
    </source>
</evidence>
<dbReference type="Gene3D" id="2.70.98.10">
    <property type="match status" value="1"/>
</dbReference>
<dbReference type="Gene3D" id="1.20.1050.60">
    <property type="entry name" value="alpha-1,2-mannosidase"/>
    <property type="match status" value="1"/>
</dbReference>
<dbReference type="FunFam" id="1.20.1050.60:FF:000001">
    <property type="entry name" value="Putative alpha-1,2-mannosidase"/>
    <property type="match status" value="1"/>
</dbReference>
<dbReference type="Gene3D" id="1.20.1610.10">
    <property type="entry name" value="alpha-1,2-mannosidases domains"/>
    <property type="match status" value="1"/>
</dbReference>
<dbReference type="GO" id="GO:0006516">
    <property type="term" value="P:glycoprotein catabolic process"/>
    <property type="evidence" value="ECO:0007669"/>
    <property type="project" value="TreeGrafter"/>
</dbReference>
<evidence type="ECO:0000313" key="6">
    <source>
        <dbReference type="Proteomes" id="UP000288079"/>
    </source>
</evidence>
<protein>
    <recommendedName>
        <fullName evidence="4">Glycosyl hydrolase family 92 domain-containing protein</fullName>
    </recommendedName>
</protein>
<reference evidence="5 6" key="1">
    <citation type="submission" date="2018-10" db="EMBL/GenBank/DDBJ databases">
        <title>Draft Genome Sequence of Bacteroides sp. KCTC 15687.</title>
        <authorList>
            <person name="Yu S.Y."/>
            <person name="Kim J.S."/>
            <person name="Oh B.S."/>
            <person name="Park S.H."/>
            <person name="Kang S.W."/>
            <person name="Park J.E."/>
            <person name="Choi S.H."/>
            <person name="Han K.I."/>
            <person name="Lee K.C."/>
            <person name="Eom M.K."/>
            <person name="Suh M.K."/>
            <person name="Lee D.H."/>
            <person name="Yoon H."/>
            <person name="Kim B."/>
            <person name="Yang S.J."/>
            <person name="Lee J.S."/>
            <person name="Lee J.H."/>
        </authorList>
    </citation>
    <scope>NUCLEOTIDE SEQUENCE [LARGE SCALE GENOMIC DNA]</scope>
    <source>
        <strain evidence="5 6">KCTC 15687</strain>
    </source>
</reference>
<proteinExistence type="predicted"/>
<organism evidence="5 6">
    <name type="scientific">Bacteroides faecalis</name>
    <dbReference type="NCBI Taxonomy" id="2447885"/>
    <lineage>
        <taxon>Bacteria</taxon>
        <taxon>Pseudomonadati</taxon>
        <taxon>Bacteroidota</taxon>
        <taxon>Bacteroidia</taxon>
        <taxon>Bacteroidales</taxon>
        <taxon>Bacteroidaceae</taxon>
        <taxon>Bacteroides</taxon>
    </lineage>
</organism>
<dbReference type="Pfam" id="PF07971">
    <property type="entry name" value="Glyco_hydro_92"/>
    <property type="match status" value="1"/>
</dbReference>
<dbReference type="GO" id="GO:0005829">
    <property type="term" value="C:cytosol"/>
    <property type="evidence" value="ECO:0007669"/>
    <property type="project" value="TreeGrafter"/>
</dbReference>
<comment type="cofactor">
    <cofactor evidence="1">
        <name>Ca(2+)</name>
        <dbReference type="ChEBI" id="CHEBI:29108"/>
    </cofactor>
</comment>
<dbReference type="InterPro" id="IPR005887">
    <property type="entry name" value="GH92_a_mannosidase_put"/>
</dbReference>
<evidence type="ECO:0000313" key="5">
    <source>
        <dbReference type="EMBL" id="GCB37120.1"/>
    </source>
</evidence>
<keyword evidence="6" id="KW-1185">Reference proteome</keyword>
<dbReference type="NCBIfam" id="TIGR01180">
    <property type="entry name" value="aman2_put"/>
    <property type="match status" value="1"/>
</dbReference>
<evidence type="ECO:0000256" key="2">
    <source>
        <dbReference type="ARBA" id="ARBA00011245"/>
    </source>
</evidence>
<dbReference type="GO" id="GO:0000224">
    <property type="term" value="F:peptide-N4-(N-acetyl-beta-glucosaminyl)asparagine amidase activity"/>
    <property type="evidence" value="ECO:0007669"/>
    <property type="project" value="TreeGrafter"/>
</dbReference>
<feature type="domain" description="Glycosyl hydrolase family 92" evidence="4">
    <location>
        <begin position="74"/>
        <end position="404"/>
    </location>
</feature>
<dbReference type="AlphaFoldDB" id="A0A401LZW8"/>
<dbReference type="GO" id="GO:0030246">
    <property type="term" value="F:carbohydrate binding"/>
    <property type="evidence" value="ECO:0007669"/>
    <property type="project" value="InterPro"/>
</dbReference>
<keyword evidence="3" id="KW-0106">Calcium</keyword>
<dbReference type="InterPro" id="IPR008928">
    <property type="entry name" value="6-hairpin_glycosidase_sf"/>
</dbReference>